<name>A0A9D3LZC2_ANGAN</name>
<proteinExistence type="predicted"/>
<sequence length="276" mass="30448">MDANIVLNTRVKQKDSSRAVVIAVTASSVFDLEEEEGPGRDSAANENEPFKTGAAFAFIKAVQRVNEKLLERDAKETLLFDVILVSKSGSSNSRSRTKGSAVHYGLEIGRFCFCGPEEDFTEPLRSNHVKLFLSTARDDSVPDSTGPLRVLFMGDVLGLTDETAPVLEELGFSKTQLQHITAVKGAMREFARCVGEMRRRFRLERSPIRTCLVVAWSPSEACARALKTLRGWGLEVDEAFNLAGAPRGPILAQVRPHVLYDHGLPNPHGVPPEFRR</sequence>
<dbReference type="PANTHER" id="PTHR31367">
    <property type="entry name" value="CYTOSOLIC 5'-NUCLEOTIDASE 1 FAMILY MEMBER"/>
    <property type="match status" value="1"/>
</dbReference>
<protein>
    <submittedName>
        <fullName evidence="1">Uncharacterized protein</fullName>
    </submittedName>
</protein>
<organism evidence="1 2">
    <name type="scientific">Anguilla anguilla</name>
    <name type="common">European freshwater eel</name>
    <name type="synonym">Muraena anguilla</name>
    <dbReference type="NCBI Taxonomy" id="7936"/>
    <lineage>
        <taxon>Eukaryota</taxon>
        <taxon>Metazoa</taxon>
        <taxon>Chordata</taxon>
        <taxon>Craniata</taxon>
        <taxon>Vertebrata</taxon>
        <taxon>Euteleostomi</taxon>
        <taxon>Actinopterygii</taxon>
        <taxon>Neopterygii</taxon>
        <taxon>Teleostei</taxon>
        <taxon>Anguilliformes</taxon>
        <taxon>Anguillidae</taxon>
        <taxon>Anguilla</taxon>
    </lineage>
</organism>
<comment type="caution">
    <text evidence="1">The sequence shown here is derived from an EMBL/GenBank/DDBJ whole genome shotgun (WGS) entry which is preliminary data.</text>
</comment>
<dbReference type="GO" id="GO:0008253">
    <property type="term" value="F:5'-nucleotidase activity"/>
    <property type="evidence" value="ECO:0007669"/>
    <property type="project" value="InterPro"/>
</dbReference>
<evidence type="ECO:0000313" key="1">
    <source>
        <dbReference type="EMBL" id="KAG5839121.1"/>
    </source>
</evidence>
<dbReference type="GO" id="GO:0000166">
    <property type="term" value="F:nucleotide binding"/>
    <property type="evidence" value="ECO:0007669"/>
    <property type="project" value="InterPro"/>
</dbReference>
<dbReference type="GO" id="GO:0000287">
    <property type="term" value="F:magnesium ion binding"/>
    <property type="evidence" value="ECO:0007669"/>
    <property type="project" value="InterPro"/>
</dbReference>
<keyword evidence="2" id="KW-1185">Reference proteome</keyword>
<dbReference type="Pfam" id="PF06189">
    <property type="entry name" value="5-nucleotidase"/>
    <property type="match status" value="2"/>
</dbReference>
<dbReference type="EMBL" id="JAFIRN010000011">
    <property type="protein sequence ID" value="KAG5839121.1"/>
    <property type="molecule type" value="Genomic_DNA"/>
</dbReference>
<evidence type="ECO:0000313" key="2">
    <source>
        <dbReference type="Proteomes" id="UP001044222"/>
    </source>
</evidence>
<dbReference type="AlphaFoldDB" id="A0A9D3LZC2"/>
<reference evidence="1" key="1">
    <citation type="submission" date="2021-01" db="EMBL/GenBank/DDBJ databases">
        <title>A chromosome-scale assembly of European eel, Anguilla anguilla.</title>
        <authorList>
            <person name="Henkel C."/>
            <person name="Jong-Raadsen S.A."/>
            <person name="Dufour S."/>
            <person name="Weltzien F.-A."/>
            <person name="Palstra A.P."/>
            <person name="Pelster B."/>
            <person name="Spaink H.P."/>
            <person name="Van Den Thillart G.E."/>
            <person name="Jansen H."/>
            <person name="Zahm M."/>
            <person name="Klopp C."/>
            <person name="Cedric C."/>
            <person name="Louis A."/>
            <person name="Berthelot C."/>
            <person name="Parey E."/>
            <person name="Roest Crollius H."/>
            <person name="Montfort J."/>
            <person name="Robinson-Rechavi M."/>
            <person name="Bucao C."/>
            <person name="Bouchez O."/>
            <person name="Gislard M."/>
            <person name="Lluch J."/>
            <person name="Milhes M."/>
            <person name="Lampietro C."/>
            <person name="Lopez Roques C."/>
            <person name="Donnadieu C."/>
            <person name="Braasch I."/>
            <person name="Desvignes T."/>
            <person name="Postlethwait J."/>
            <person name="Bobe J."/>
            <person name="Guiguen Y."/>
            <person name="Dirks R."/>
        </authorList>
    </citation>
    <scope>NUCLEOTIDE SEQUENCE</scope>
    <source>
        <strain evidence="1">Tag_6206</strain>
        <tissue evidence="1">Liver</tissue>
    </source>
</reference>
<dbReference type="InterPro" id="IPR010394">
    <property type="entry name" value="5-nucleotidase"/>
</dbReference>
<dbReference type="Proteomes" id="UP001044222">
    <property type="component" value="Chromosome 11"/>
</dbReference>
<dbReference type="GO" id="GO:0005829">
    <property type="term" value="C:cytosol"/>
    <property type="evidence" value="ECO:0007669"/>
    <property type="project" value="TreeGrafter"/>
</dbReference>
<gene>
    <name evidence="1" type="ORF">ANANG_G00201570</name>
</gene>
<accession>A0A9D3LZC2</accession>
<dbReference type="PANTHER" id="PTHR31367:SF3">
    <property type="entry name" value="CYTOSOLIC 5'-NUCLEOTIDASE 1A"/>
    <property type="match status" value="1"/>
</dbReference>
<dbReference type="GO" id="GO:0046085">
    <property type="term" value="P:adenosine metabolic process"/>
    <property type="evidence" value="ECO:0007669"/>
    <property type="project" value="TreeGrafter"/>
</dbReference>
<dbReference type="GO" id="GO:0009117">
    <property type="term" value="P:nucleotide metabolic process"/>
    <property type="evidence" value="ECO:0007669"/>
    <property type="project" value="InterPro"/>
</dbReference>